<keyword evidence="4 7" id="KW-1133">Transmembrane helix</keyword>
<proteinExistence type="predicted"/>
<evidence type="ECO:0000256" key="2">
    <source>
        <dbReference type="ARBA" id="ARBA00022448"/>
    </source>
</evidence>
<dbReference type="AlphaFoldDB" id="A0A136IXL5"/>
<feature type="transmembrane region" description="Helical" evidence="7">
    <location>
        <begin position="284"/>
        <end position="303"/>
    </location>
</feature>
<dbReference type="GO" id="GO:0022857">
    <property type="term" value="F:transmembrane transporter activity"/>
    <property type="evidence" value="ECO:0007669"/>
    <property type="project" value="InterPro"/>
</dbReference>
<reference evidence="9" key="1">
    <citation type="submission" date="2016-02" db="EMBL/GenBank/DDBJ databases">
        <title>Draft genome sequence of Microdochium bolleyi, a fungal endophyte of beachgrass.</title>
        <authorList>
            <consortium name="DOE Joint Genome Institute"/>
            <person name="David A.S."/>
            <person name="May G."/>
            <person name="Haridas S."/>
            <person name="Lim J."/>
            <person name="Wang M."/>
            <person name="Labutti K."/>
            <person name="Lipzen A."/>
            <person name="Barry K."/>
            <person name="Grigoriev I.V."/>
        </authorList>
    </citation>
    <scope>NUCLEOTIDE SEQUENCE [LARGE SCALE GENOMIC DNA]</scope>
    <source>
        <strain evidence="9">J235TASD1</strain>
    </source>
</reference>
<feature type="transmembrane region" description="Helical" evidence="7">
    <location>
        <begin position="347"/>
        <end position="371"/>
    </location>
</feature>
<dbReference type="OrthoDB" id="2985014at2759"/>
<feature type="transmembrane region" description="Helical" evidence="7">
    <location>
        <begin position="119"/>
        <end position="143"/>
    </location>
</feature>
<evidence type="ECO:0000256" key="3">
    <source>
        <dbReference type="ARBA" id="ARBA00022692"/>
    </source>
</evidence>
<dbReference type="InParanoid" id="A0A136IXL5"/>
<feature type="region of interest" description="Disordered" evidence="6">
    <location>
        <begin position="1"/>
        <end position="27"/>
    </location>
</feature>
<evidence type="ECO:0000313" key="8">
    <source>
        <dbReference type="EMBL" id="KXJ89705.1"/>
    </source>
</evidence>
<dbReference type="InterPro" id="IPR011701">
    <property type="entry name" value="MFS"/>
</dbReference>
<feature type="transmembrane region" description="Helical" evidence="7">
    <location>
        <begin position="149"/>
        <end position="170"/>
    </location>
</feature>
<dbReference type="InterPro" id="IPR036259">
    <property type="entry name" value="MFS_trans_sf"/>
</dbReference>
<dbReference type="PANTHER" id="PTHR43791">
    <property type="entry name" value="PERMEASE-RELATED"/>
    <property type="match status" value="1"/>
</dbReference>
<keyword evidence="9" id="KW-1185">Reference proteome</keyword>
<keyword evidence="2" id="KW-0813">Transport</keyword>
<feature type="transmembrane region" description="Helical" evidence="7">
    <location>
        <begin position="323"/>
        <end position="340"/>
    </location>
</feature>
<evidence type="ECO:0000256" key="6">
    <source>
        <dbReference type="SAM" id="MobiDB-lite"/>
    </source>
</evidence>
<evidence type="ECO:0000256" key="5">
    <source>
        <dbReference type="ARBA" id="ARBA00023136"/>
    </source>
</evidence>
<comment type="subcellular location">
    <subcellularLocation>
        <location evidence="1">Membrane</location>
        <topology evidence="1">Multi-pass membrane protein</topology>
    </subcellularLocation>
</comment>
<dbReference type="Gene3D" id="1.20.1250.20">
    <property type="entry name" value="MFS general substrate transporter like domains"/>
    <property type="match status" value="2"/>
</dbReference>
<feature type="transmembrane region" description="Helical" evidence="7">
    <location>
        <begin position="408"/>
        <end position="427"/>
    </location>
</feature>
<dbReference type="FunFam" id="1.20.1250.20:FF:000018">
    <property type="entry name" value="MFS transporter permease"/>
    <property type="match status" value="1"/>
</dbReference>
<gene>
    <name evidence="8" type="ORF">Micbo1qcDRAFT_149414</name>
</gene>
<dbReference type="Proteomes" id="UP000070501">
    <property type="component" value="Unassembled WGS sequence"/>
</dbReference>
<organism evidence="8 9">
    <name type="scientific">Microdochium bolleyi</name>
    <dbReference type="NCBI Taxonomy" id="196109"/>
    <lineage>
        <taxon>Eukaryota</taxon>
        <taxon>Fungi</taxon>
        <taxon>Dikarya</taxon>
        <taxon>Ascomycota</taxon>
        <taxon>Pezizomycotina</taxon>
        <taxon>Sordariomycetes</taxon>
        <taxon>Xylariomycetidae</taxon>
        <taxon>Xylariales</taxon>
        <taxon>Microdochiaceae</taxon>
        <taxon>Microdochium</taxon>
    </lineage>
</organism>
<evidence type="ECO:0000256" key="1">
    <source>
        <dbReference type="ARBA" id="ARBA00004141"/>
    </source>
</evidence>
<accession>A0A136IXL5</accession>
<dbReference type="EMBL" id="KQ964254">
    <property type="protein sequence ID" value="KXJ89705.1"/>
    <property type="molecule type" value="Genomic_DNA"/>
</dbReference>
<dbReference type="FunFam" id="1.20.1250.20:FF:000013">
    <property type="entry name" value="MFS general substrate transporter"/>
    <property type="match status" value="1"/>
</dbReference>
<dbReference type="Pfam" id="PF07690">
    <property type="entry name" value="MFS_1"/>
    <property type="match status" value="1"/>
</dbReference>
<evidence type="ECO:0000256" key="4">
    <source>
        <dbReference type="ARBA" id="ARBA00022989"/>
    </source>
</evidence>
<evidence type="ECO:0000256" key="7">
    <source>
        <dbReference type="SAM" id="Phobius"/>
    </source>
</evidence>
<keyword evidence="5 7" id="KW-0472">Membrane</keyword>
<name>A0A136IXL5_9PEZI</name>
<feature type="transmembrane region" description="Helical" evidence="7">
    <location>
        <begin position="177"/>
        <end position="200"/>
    </location>
</feature>
<feature type="transmembrane region" description="Helical" evidence="7">
    <location>
        <begin position="439"/>
        <end position="460"/>
    </location>
</feature>
<protein>
    <submittedName>
        <fullName evidence="8">Major facilitator superfamily domain-containing protein</fullName>
    </submittedName>
</protein>
<feature type="transmembrane region" description="Helical" evidence="7">
    <location>
        <begin position="92"/>
        <end position="112"/>
    </location>
</feature>
<sequence>MAANSASAPFAAPRVNDAMPGPSSTSHEGRYVEVQAAIDPALERRVRRKIDYNLMPLVMVLYLLAILDRSNIGNAKTAGMNTDLGFDDPHYQWLLTIFYIPYILFEPLAFMWKLVPPHIWAAGCVLIWGISSTLQAAAFSWPGLMACRFFLAAAEAAYGPGIPYLLSFFYKRRELGFRCAIFFSAAPLANTFAGALAYGITSGRSAIASWRVLFLVEGFPSIAMAAVAFCFMPDSADTARFLTPEEREVAKHRAIQQTGQDGKARIGNVQMKEVLASLKDLKTWIPPLMYFSINVSFSSLPVFLPDIIHNMGFSSVDAQGLTAPPYLLGFILCLITTYIADRTGQRGLMITAVSLLGGTGYVVLGACTSVAARYTGVFLAAAGMFPAIANILPWTLNNQGSDSKRGAGITLLNLIGQCGPLLGTRLFPAAEAPFFAKGMYISAGFLFLNAVLAMALRTLLAWENRRFEKRDKEILAAASASGRASVDESDKTGGKSVSVGVENEGYGFRNVL</sequence>
<feature type="transmembrane region" description="Helical" evidence="7">
    <location>
        <begin position="212"/>
        <end position="232"/>
    </location>
</feature>
<dbReference type="SUPFAM" id="SSF103473">
    <property type="entry name" value="MFS general substrate transporter"/>
    <property type="match status" value="1"/>
</dbReference>
<dbReference type="GO" id="GO:0016020">
    <property type="term" value="C:membrane"/>
    <property type="evidence" value="ECO:0007669"/>
    <property type="project" value="UniProtKB-SubCell"/>
</dbReference>
<feature type="compositionally biased region" description="Low complexity" evidence="6">
    <location>
        <begin position="1"/>
        <end position="13"/>
    </location>
</feature>
<keyword evidence="3 7" id="KW-0812">Transmembrane</keyword>
<dbReference type="PANTHER" id="PTHR43791:SF36">
    <property type="entry name" value="TRANSPORTER, PUTATIVE (AFU_ORTHOLOGUE AFUA_6G08340)-RELATED"/>
    <property type="match status" value="1"/>
</dbReference>
<feature type="transmembrane region" description="Helical" evidence="7">
    <location>
        <begin position="377"/>
        <end position="396"/>
    </location>
</feature>
<feature type="transmembrane region" description="Helical" evidence="7">
    <location>
        <begin position="54"/>
        <end position="72"/>
    </location>
</feature>
<evidence type="ECO:0000313" key="9">
    <source>
        <dbReference type="Proteomes" id="UP000070501"/>
    </source>
</evidence>